<keyword evidence="1" id="KW-0472">Membrane</keyword>
<feature type="transmembrane region" description="Helical" evidence="1">
    <location>
        <begin position="96"/>
        <end position="114"/>
    </location>
</feature>
<evidence type="ECO:0000313" key="4">
    <source>
        <dbReference type="Proteomes" id="UP001302349"/>
    </source>
</evidence>
<feature type="transmembrane region" description="Helical" evidence="1">
    <location>
        <begin position="162"/>
        <end position="182"/>
    </location>
</feature>
<organism evidence="3 4">
    <name type="scientific">Imperialibacter roseus</name>
    <dbReference type="NCBI Taxonomy" id="1324217"/>
    <lineage>
        <taxon>Bacteria</taxon>
        <taxon>Pseudomonadati</taxon>
        <taxon>Bacteroidota</taxon>
        <taxon>Cytophagia</taxon>
        <taxon>Cytophagales</taxon>
        <taxon>Flammeovirgaceae</taxon>
        <taxon>Imperialibacter</taxon>
    </lineage>
</organism>
<keyword evidence="1" id="KW-0812">Transmembrane</keyword>
<proteinExistence type="predicted"/>
<evidence type="ECO:0000259" key="2">
    <source>
        <dbReference type="Pfam" id="PF18935"/>
    </source>
</evidence>
<name>A0ABZ0IUK0_9BACT</name>
<dbReference type="EMBL" id="CP136051">
    <property type="protein sequence ID" value="WOK07371.1"/>
    <property type="molecule type" value="Genomic_DNA"/>
</dbReference>
<dbReference type="InterPro" id="IPR043738">
    <property type="entry name" value="DUF5683"/>
</dbReference>
<dbReference type="Proteomes" id="UP001302349">
    <property type="component" value="Chromosome"/>
</dbReference>
<protein>
    <submittedName>
        <fullName evidence="3">DUF5683 domain-containing protein</fullName>
    </submittedName>
</protein>
<keyword evidence="1" id="KW-1133">Transmembrane helix</keyword>
<accession>A0ABZ0IUK0</accession>
<keyword evidence="4" id="KW-1185">Reference proteome</keyword>
<evidence type="ECO:0000313" key="3">
    <source>
        <dbReference type="EMBL" id="WOK07371.1"/>
    </source>
</evidence>
<feature type="domain" description="DUF5683" evidence="2">
    <location>
        <begin position="72"/>
        <end position="217"/>
    </location>
</feature>
<dbReference type="RefSeq" id="WP_317490050.1">
    <property type="nucleotide sequence ID" value="NZ_CP136051.1"/>
</dbReference>
<sequence>MFRKEALKLIAATPAWRVISLAALLLFLCQFARAQEISGDSVEVLTGEPLIIRGDSVSNLPKGIMLKEELSKLDPQKAAMLSAIFPGMGQVYVGQIWKVPIYYGAFVVLGHMIYTNNRLYNIFRQSLFAEIDEDPSTVNPFPRFNETALRRNTQSFRRNREYMIIITGVVYMLNIVDAHIAAHLDEFDINDELVINYTPTIGNINGYAYAGLGIKISF</sequence>
<dbReference type="Pfam" id="PF18935">
    <property type="entry name" value="DUF5683"/>
    <property type="match status" value="1"/>
</dbReference>
<reference evidence="3 4" key="1">
    <citation type="journal article" date="2023" name="Microbiol. Resour. Announc.">
        <title>Complete Genome Sequence of Imperialibacter roseus strain P4T.</title>
        <authorList>
            <person name="Tizabi D.R."/>
            <person name="Bachvaroff T."/>
            <person name="Hill R.T."/>
        </authorList>
    </citation>
    <scope>NUCLEOTIDE SEQUENCE [LARGE SCALE GENOMIC DNA]</scope>
    <source>
        <strain evidence="3 4">P4T</strain>
    </source>
</reference>
<gene>
    <name evidence="3" type="ORF">RT717_01890</name>
</gene>
<evidence type="ECO:0000256" key="1">
    <source>
        <dbReference type="SAM" id="Phobius"/>
    </source>
</evidence>